<evidence type="ECO:0000259" key="1">
    <source>
        <dbReference type="Pfam" id="PF01636"/>
    </source>
</evidence>
<keyword evidence="3" id="KW-1185">Reference proteome</keyword>
<gene>
    <name evidence="2" type="ORF">ACFSW4_15330</name>
</gene>
<evidence type="ECO:0000313" key="2">
    <source>
        <dbReference type="EMBL" id="MFD2640240.1"/>
    </source>
</evidence>
<dbReference type="Proteomes" id="UP001597452">
    <property type="component" value="Unassembled WGS sequence"/>
</dbReference>
<dbReference type="PANTHER" id="PTHR40086">
    <property type="entry name" value="PHOSPHOTRANSFERASE YTMP-RELATED"/>
    <property type="match status" value="1"/>
</dbReference>
<dbReference type="Gene3D" id="3.90.1200.10">
    <property type="match status" value="1"/>
</dbReference>
<reference evidence="3" key="1">
    <citation type="journal article" date="2019" name="Int. J. Syst. Evol. Microbiol.">
        <title>The Global Catalogue of Microorganisms (GCM) 10K type strain sequencing project: providing services to taxonomists for standard genome sequencing and annotation.</title>
        <authorList>
            <consortium name="The Broad Institute Genomics Platform"/>
            <consortium name="The Broad Institute Genome Sequencing Center for Infectious Disease"/>
            <person name="Wu L."/>
            <person name="Ma J."/>
        </authorList>
    </citation>
    <scope>NUCLEOTIDE SEQUENCE [LARGE SCALE GENOMIC DNA]</scope>
    <source>
        <strain evidence="3">TISTR 1571</strain>
    </source>
</reference>
<name>A0ABW5QEX0_9BACI</name>
<proteinExistence type="predicted"/>
<protein>
    <submittedName>
        <fullName evidence="2">Phosphotransferase</fullName>
    </submittedName>
</protein>
<dbReference type="PANTHER" id="PTHR40086:SF1">
    <property type="entry name" value="CELL CYCLE REGULATOR CCRZ"/>
    <property type="match status" value="1"/>
</dbReference>
<dbReference type="EMBL" id="JBHUMZ010000052">
    <property type="protein sequence ID" value="MFD2640240.1"/>
    <property type="molecule type" value="Genomic_DNA"/>
</dbReference>
<dbReference type="Pfam" id="PF01636">
    <property type="entry name" value="APH"/>
    <property type="match status" value="1"/>
</dbReference>
<evidence type="ECO:0000313" key="3">
    <source>
        <dbReference type="Proteomes" id="UP001597452"/>
    </source>
</evidence>
<comment type="caution">
    <text evidence="2">The sequence shown here is derived from an EMBL/GenBank/DDBJ whole genome shotgun (WGS) entry which is preliminary data.</text>
</comment>
<dbReference type="InterPro" id="IPR052077">
    <property type="entry name" value="CcrZ_PhaseVar_Mediator"/>
</dbReference>
<dbReference type="InterPro" id="IPR002575">
    <property type="entry name" value="Aminoglycoside_PTrfase"/>
</dbReference>
<feature type="domain" description="Aminoglycoside phosphotransferase" evidence="1">
    <location>
        <begin position="22"/>
        <end position="228"/>
    </location>
</feature>
<organism evidence="2 3">
    <name type="scientific">Piscibacillus salipiscarius</name>
    <dbReference type="NCBI Taxonomy" id="299480"/>
    <lineage>
        <taxon>Bacteria</taxon>
        <taxon>Bacillati</taxon>
        <taxon>Bacillota</taxon>
        <taxon>Bacilli</taxon>
        <taxon>Bacillales</taxon>
        <taxon>Bacillaceae</taxon>
        <taxon>Piscibacillus</taxon>
    </lineage>
</organism>
<sequence length="271" mass="31857">MCKKWVSELEQFLGSEWAITPAGGTTGEAFLAQNDHQKLFLKRNSSPFLAVLSAEGIVPKLVWTKRLENGDVITAQKWLEGRVLTKDEMKEDQVAKLLSKIHHSSEILHLFMRMGKQPLDPSKLLVRLINQYRGNQHVDQALIAHALEFLHKHLDQVRTQEMVVCHSDINHENWLLGEDDHLYLIDWDQAVIADPALDLCMLLYQYVPREKWSDWLKVYGVQLDDNLYLRIQWYMIASALSYYIWYLEKGNMEYSNKWKERLMQHKMVIYS</sequence>
<dbReference type="InterPro" id="IPR011009">
    <property type="entry name" value="Kinase-like_dom_sf"/>
</dbReference>
<accession>A0ABW5QEX0</accession>
<dbReference type="SUPFAM" id="SSF56112">
    <property type="entry name" value="Protein kinase-like (PK-like)"/>
    <property type="match status" value="1"/>
</dbReference>